<accession>A0A4U8ULB2</accession>
<dbReference type="EMBL" id="AZBU02000001">
    <property type="protein sequence ID" value="TMS32228.1"/>
    <property type="molecule type" value="Genomic_DNA"/>
</dbReference>
<comment type="caution">
    <text evidence="1">The sequence shown here is derived from an EMBL/GenBank/DDBJ whole genome shotgun (WGS) entry which is preliminary data.</text>
</comment>
<reference evidence="1 2" key="1">
    <citation type="journal article" date="2015" name="Genome Biol.">
        <title>Comparative genomics of Steinernema reveals deeply conserved gene regulatory networks.</title>
        <authorList>
            <person name="Dillman A.R."/>
            <person name="Macchietto M."/>
            <person name="Porter C.F."/>
            <person name="Rogers A."/>
            <person name="Williams B."/>
            <person name="Antoshechkin I."/>
            <person name="Lee M.M."/>
            <person name="Goodwin Z."/>
            <person name="Lu X."/>
            <person name="Lewis E.E."/>
            <person name="Goodrich-Blair H."/>
            <person name="Stock S.P."/>
            <person name="Adams B.J."/>
            <person name="Sternberg P.W."/>
            <person name="Mortazavi A."/>
        </authorList>
    </citation>
    <scope>NUCLEOTIDE SEQUENCE [LARGE SCALE GENOMIC DNA]</scope>
    <source>
        <strain evidence="1 2">ALL</strain>
    </source>
</reference>
<proteinExistence type="predicted"/>
<evidence type="ECO:0000313" key="2">
    <source>
        <dbReference type="Proteomes" id="UP000298663"/>
    </source>
</evidence>
<name>A0A4U8ULB2_STECR</name>
<protein>
    <submittedName>
        <fullName evidence="1">Uncharacterized protein</fullName>
    </submittedName>
</protein>
<reference evidence="1 2" key="2">
    <citation type="journal article" date="2019" name="G3 (Bethesda)">
        <title>Hybrid Assembly of the Genome of the Entomopathogenic Nematode Steinernema carpocapsae Identifies the X-Chromosome.</title>
        <authorList>
            <person name="Serra L."/>
            <person name="Macchietto M."/>
            <person name="Macias-Munoz A."/>
            <person name="McGill C.J."/>
            <person name="Rodriguez I.M."/>
            <person name="Rodriguez B."/>
            <person name="Murad R."/>
            <person name="Mortazavi A."/>
        </authorList>
    </citation>
    <scope>NUCLEOTIDE SEQUENCE [LARGE SCALE GENOMIC DNA]</scope>
    <source>
        <strain evidence="1 2">ALL</strain>
    </source>
</reference>
<sequence>MSHAMYVTNSCRRLCAVLGGPPNIVSTLCIRNKRTGNRSDHHSSLMHAPTHITQTQPLPLKKIPKVPKGIVISNGFRCEHTWQIQLIPGFHRVLTFGFNPNTVRH</sequence>
<evidence type="ECO:0000313" key="1">
    <source>
        <dbReference type="EMBL" id="TMS32228.1"/>
    </source>
</evidence>
<dbReference type="Proteomes" id="UP000298663">
    <property type="component" value="Unassembled WGS sequence"/>
</dbReference>
<organism evidence="1 2">
    <name type="scientific">Steinernema carpocapsae</name>
    <name type="common">Entomopathogenic nematode</name>
    <dbReference type="NCBI Taxonomy" id="34508"/>
    <lineage>
        <taxon>Eukaryota</taxon>
        <taxon>Metazoa</taxon>
        <taxon>Ecdysozoa</taxon>
        <taxon>Nematoda</taxon>
        <taxon>Chromadorea</taxon>
        <taxon>Rhabditida</taxon>
        <taxon>Tylenchina</taxon>
        <taxon>Panagrolaimomorpha</taxon>
        <taxon>Strongyloidoidea</taxon>
        <taxon>Steinernematidae</taxon>
        <taxon>Steinernema</taxon>
    </lineage>
</organism>
<gene>
    <name evidence="1" type="ORF">L596_000097</name>
</gene>
<keyword evidence="2" id="KW-1185">Reference proteome</keyword>
<dbReference type="AlphaFoldDB" id="A0A4U8ULB2"/>